<protein>
    <submittedName>
        <fullName evidence="2">Uncharacterized protein</fullName>
    </submittedName>
</protein>
<feature type="region of interest" description="Disordered" evidence="1">
    <location>
        <begin position="1"/>
        <end position="71"/>
    </location>
</feature>
<dbReference type="EMBL" id="JBAMZN010000001">
    <property type="protein sequence ID" value="KAL0531252.1"/>
    <property type="molecule type" value="Genomic_DNA"/>
</dbReference>
<dbReference type="Proteomes" id="UP001501274">
    <property type="component" value="Unassembled WGS sequence"/>
</dbReference>
<sequence>SPPRSRSRHAGRHLARPSRRHGISASRQPGRAAMRPSRAGIPLMGMAQAPSPSTTRLQASAAVHRPGLLPS</sequence>
<feature type="compositionally biased region" description="Basic residues" evidence="1">
    <location>
        <begin position="1"/>
        <end position="22"/>
    </location>
</feature>
<feature type="non-terminal residue" evidence="2">
    <location>
        <position position="1"/>
    </location>
</feature>
<dbReference type="AlphaFoldDB" id="A0AAW3C949"/>
<keyword evidence="3" id="KW-1185">Reference proteome</keyword>
<reference evidence="2 3" key="1">
    <citation type="submission" date="2024-02" db="EMBL/GenBank/DDBJ databases">
        <title>FIRST GENOME SEQUENCES OF Leishmania (Viannia) shawi, Leishmania (Viannia) lindenbergi AND Leishmania (Viannia) utingensis.</title>
        <authorList>
            <person name="Resadore F."/>
            <person name="Custodio M.G.F."/>
            <person name="Boite M.C."/>
            <person name="Cupolillo E."/>
            <person name="Ferreira G.E.M."/>
        </authorList>
    </citation>
    <scope>NUCLEOTIDE SEQUENCE [LARGE SCALE GENOMIC DNA]</scope>
    <source>
        <strain evidence="2 3">MDAS/BR/1979/M5533</strain>
    </source>
</reference>
<evidence type="ECO:0000313" key="2">
    <source>
        <dbReference type="EMBL" id="KAL0531252.1"/>
    </source>
</evidence>
<gene>
    <name evidence="2" type="ORF">Q4I28_000194</name>
</gene>
<name>A0AAW3C949_9TRYP</name>
<evidence type="ECO:0000313" key="3">
    <source>
        <dbReference type="Proteomes" id="UP001501274"/>
    </source>
</evidence>
<comment type="caution">
    <text evidence="2">The sequence shown here is derived from an EMBL/GenBank/DDBJ whole genome shotgun (WGS) entry which is preliminary data.</text>
</comment>
<evidence type="ECO:0000256" key="1">
    <source>
        <dbReference type="SAM" id="MobiDB-lite"/>
    </source>
</evidence>
<accession>A0AAW3C949</accession>
<organism evidence="2 3">
    <name type="scientific">Leishmania naiffi</name>
    <dbReference type="NCBI Taxonomy" id="5678"/>
    <lineage>
        <taxon>Eukaryota</taxon>
        <taxon>Discoba</taxon>
        <taxon>Euglenozoa</taxon>
        <taxon>Kinetoplastea</taxon>
        <taxon>Metakinetoplastina</taxon>
        <taxon>Trypanosomatida</taxon>
        <taxon>Trypanosomatidae</taxon>
        <taxon>Leishmaniinae</taxon>
        <taxon>Leishmania</taxon>
        <taxon>Leishmania naiffi species complex</taxon>
    </lineage>
</organism>
<proteinExistence type="predicted"/>